<reference evidence="2" key="1">
    <citation type="journal article" date="2022" name="Int. J. Mol. Sci.">
        <title>Draft Genome of Tanacetum Coccineum: Genomic Comparison of Closely Related Tanacetum-Family Plants.</title>
        <authorList>
            <person name="Yamashiro T."/>
            <person name="Shiraishi A."/>
            <person name="Nakayama K."/>
            <person name="Satake H."/>
        </authorList>
    </citation>
    <scope>NUCLEOTIDE SEQUENCE</scope>
</reference>
<organism evidence="2 3">
    <name type="scientific">Tanacetum coccineum</name>
    <dbReference type="NCBI Taxonomy" id="301880"/>
    <lineage>
        <taxon>Eukaryota</taxon>
        <taxon>Viridiplantae</taxon>
        <taxon>Streptophyta</taxon>
        <taxon>Embryophyta</taxon>
        <taxon>Tracheophyta</taxon>
        <taxon>Spermatophyta</taxon>
        <taxon>Magnoliopsida</taxon>
        <taxon>eudicotyledons</taxon>
        <taxon>Gunneridae</taxon>
        <taxon>Pentapetalae</taxon>
        <taxon>asterids</taxon>
        <taxon>campanulids</taxon>
        <taxon>Asterales</taxon>
        <taxon>Asteraceae</taxon>
        <taxon>Asteroideae</taxon>
        <taxon>Anthemideae</taxon>
        <taxon>Anthemidinae</taxon>
        <taxon>Tanacetum</taxon>
    </lineage>
</organism>
<feature type="region of interest" description="Disordered" evidence="1">
    <location>
        <begin position="52"/>
        <end position="77"/>
    </location>
</feature>
<feature type="compositionally biased region" description="Polar residues" evidence="1">
    <location>
        <begin position="62"/>
        <end position="71"/>
    </location>
</feature>
<evidence type="ECO:0000313" key="2">
    <source>
        <dbReference type="EMBL" id="GJS86534.1"/>
    </source>
</evidence>
<sequence>MPLLHVNSSKLDPQNWMNMTDEAMGALGNSDDQRTSTPPPVPWIHVNYNKPDPQVCDDTNEKSSSADQTMTTKEDEKSYRLRLRNKRRVTSSIRAVRYA</sequence>
<dbReference type="Proteomes" id="UP001151760">
    <property type="component" value="Unassembled WGS sequence"/>
</dbReference>
<evidence type="ECO:0000256" key="1">
    <source>
        <dbReference type="SAM" id="MobiDB-lite"/>
    </source>
</evidence>
<comment type="caution">
    <text evidence="2">The sequence shown here is derived from an EMBL/GenBank/DDBJ whole genome shotgun (WGS) entry which is preliminary data.</text>
</comment>
<accession>A0ABQ4Z8N8</accession>
<dbReference type="EMBL" id="BQNB010011130">
    <property type="protein sequence ID" value="GJS86534.1"/>
    <property type="molecule type" value="Genomic_DNA"/>
</dbReference>
<gene>
    <name evidence="2" type="ORF">Tco_0769170</name>
</gene>
<reference evidence="2" key="2">
    <citation type="submission" date="2022-01" db="EMBL/GenBank/DDBJ databases">
        <authorList>
            <person name="Yamashiro T."/>
            <person name="Shiraishi A."/>
            <person name="Satake H."/>
            <person name="Nakayama K."/>
        </authorList>
    </citation>
    <scope>NUCLEOTIDE SEQUENCE</scope>
</reference>
<keyword evidence="3" id="KW-1185">Reference proteome</keyword>
<protein>
    <submittedName>
        <fullName evidence="2">Uncharacterized protein</fullName>
    </submittedName>
</protein>
<proteinExistence type="predicted"/>
<evidence type="ECO:0000313" key="3">
    <source>
        <dbReference type="Proteomes" id="UP001151760"/>
    </source>
</evidence>
<name>A0ABQ4Z8N8_9ASTR</name>